<protein>
    <submittedName>
        <fullName evidence="1">Uncharacterized protein</fullName>
    </submittedName>
</protein>
<sequence>MPFLKRTTNRRPFHRLQPLKAFDRTSTSMTFPVSAPITVQTPIWEVWSLVFQVPSPLTVMSVLSTAATSSSAAFSSRFQLLHPLTQHLLVCKFVHTNFAKQVDLSP</sequence>
<comment type="caution">
    <text evidence="1">The sequence shown here is derived from an EMBL/GenBank/DDBJ whole genome shotgun (WGS) entry which is preliminary data.</text>
</comment>
<dbReference type="Proteomes" id="UP000499080">
    <property type="component" value="Unassembled WGS sequence"/>
</dbReference>
<reference evidence="1 2" key="1">
    <citation type="journal article" date="2019" name="Sci. Rep.">
        <title>Orb-weaving spider Araneus ventricosus genome elucidates the spidroin gene catalogue.</title>
        <authorList>
            <person name="Kono N."/>
            <person name="Nakamura H."/>
            <person name="Ohtoshi R."/>
            <person name="Moran D.A.P."/>
            <person name="Shinohara A."/>
            <person name="Yoshida Y."/>
            <person name="Fujiwara M."/>
            <person name="Mori M."/>
            <person name="Tomita M."/>
            <person name="Arakawa K."/>
        </authorList>
    </citation>
    <scope>NUCLEOTIDE SEQUENCE [LARGE SCALE GENOMIC DNA]</scope>
</reference>
<evidence type="ECO:0000313" key="2">
    <source>
        <dbReference type="Proteomes" id="UP000499080"/>
    </source>
</evidence>
<gene>
    <name evidence="1" type="ORF">AVEN_88457_1</name>
</gene>
<evidence type="ECO:0000313" key="1">
    <source>
        <dbReference type="EMBL" id="GBM89289.1"/>
    </source>
</evidence>
<dbReference type="AlphaFoldDB" id="A0A4Y2JIN1"/>
<organism evidence="1 2">
    <name type="scientific">Araneus ventricosus</name>
    <name type="common">Orbweaver spider</name>
    <name type="synonym">Epeira ventricosa</name>
    <dbReference type="NCBI Taxonomy" id="182803"/>
    <lineage>
        <taxon>Eukaryota</taxon>
        <taxon>Metazoa</taxon>
        <taxon>Ecdysozoa</taxon>
        <taxon>Arthropoda</taxon>
        <taxon>Chelicerata</taxon>
        <taxon>Arachnida</taxon>
        <taxon>Araneae</taxon>
        <taxon>Araneomorphae</taxon>
        <taxon>Entelegynae</taxon>
        <taxon>Araneoidea</taxon>
        <taxon>Araneidae</taxon>
        <taxon>Araneus</taxon>
    </lineage>
</organism>
<keyword evidence="2" id="KW-1185">Reference proteome</keyword>
<proteinExistence type="predicted"/>
<dbReference type="EMBL" id="BGPR01003529">
    <property type="protein sequence ID" value="GBM89289.1"/>
    <property type="molecule type" value="Genomic_DNA"/>
</dbReference>
<accession>A0A4Y2JIN1</accession>
<name>A0A4Y2JIN1_ARAVE</name>